<comment type="similarity">
    <text evidence="1">Belongs to the initiator RepB protein family.</text>
</comment>
<dbReference type="Proteomes" id="UP000641454">
    <property type="component" value="Unassembled WGS sequence"/>
</dbReference>
<sequence>MENKNNTQVALPFDFKGKDIDLYVRQHYQVTFARQKKVSVLAKKVMAGVISKIDIKDKTFKNYYQFHITDFIQEGQDERSFYKEIKKAFKELADMSAFIEDYDRSKFAVRHFLNTSDVRCGYDNGTITIVLNPLLAPYFLSLAHYTNYQLKWYMTFSSWYSMRIYELLSAYKDTGYYEVDIDKFRSLMDCDGKYKTKSTGKYNDTLMILKTTEEALIELESTDCAFTVEPIKDKPKGAKGRKSIIGLKFVLKKTKLTHVPEDWRKLPEHAKLLDTLMVKYQVSEINVVRYSKAIGLTAIRDLVKSWNEKQLSKKPIANPLFYCNKVFVSMGKDSFENKEILKKQLQKEAIGN</sequence>
<dbReference type="GO" id="GO:0003887">
    <property type="term" value="F:DNA-directed DNA polymerase activity"/>
    <property type="evidence" value="ECO:0007669"/>
    <property type="project" value="InterPro"/>
</dbReference>
<dbReference type="EMBL" id="JACRUL010000094">
    <property type="protein sequence ID" value="MBC5846254.1"/>
    <property type="molecule type" value="Genomic_DNA"/>
</dbReference>
<dbReference type="GO" id="GO:0006270">
    <property type="term" value="P:DNA replication initiation"/>
    <property type="evidence" value="ECO:0007669"/>
    <property type="project" value="InterPro"/>
</dbReference>
<feature type="domain" description="Initiator Rep protein WH1" evidence="2">
    <location>
        <begin position="24"/>
        <end position="169"/>
    </location>
</feature>
<dbReference type="Pfam" id="PF01051">
    <property type="entry name" value="Rep3_N"/>
    <property type="match status" value="1"/>
</dbReference>
<reference evidence="3 4" key="1">
    <citation type="submission" date="2020-08" db="EMBL/GenBank/DDBJ databases">
        <title>Description of novel Flavobacterium F-392 isolate.</title>
        <authorList>
            <person name="Saticioglu I.B."/>
            <person name="Duman M."/>
            <person name="Altun S."/>
        </authorList>
    </citation>
    <scope>NUCLEOTIDE SEQUENCE [LARGE SCALE GENOMIC DNA]</scope>
    <source>
        <strain evidence="3 4">F-392</strain>
    </source>
</reference>
<name>A0A923SI12_9FLAO</name>
<evidence type="ECO:0000256" key="1">
    <source>
        <dbReference type="ARBA" id="ARBA00038283"/>
    </source>
</evidence>
<dbReference type="AlphaFoldDB" id="A0A923SI12"/>
<accession>A0A923SI12</accession>
<dbReference type="InterPro" id="IPR036390">
    <property type="entry name" value="WH_DNA-bd_sf"/>
</dbReference>
<dbReference type="InterPro" id="IPR000525">
    <property type="entry name" value="Initiator_Rep_WH1"/>
</dbReference>
<evidence type="ECO:0000313" key="3">
    <source>
        <dbReference type="EMBL" id="MBC5846254.1"/>
    </source>
</evidence>
<gene>
    <name evidence="3" type="ORF">H8R25_17710</name>
</gene>
<evidence type="ECO:0000259" key="2">
    <source>
        <dbReference type="Pfam" id="PF01051"/>
    </source>
</evidence>
<comment type="caution">
    <text evidence="3">The sequence shown here is derived from an EMBL/GenBank/DDBJ whole genome shotgun (WGS) entry which is preliminary data.</text>
</comment>
<organism evidence="3 4">
    <name type="scientific">Flavobacterium muglaense</name>
    <dbReference type="NCBI Taxonomy" id="2764716"/>
    <lineage>
        <taxon>Bacteria</taxon>
        <taxon>Pseudomonadati</taxon>
        <taxon>Bacteroidota</taxon>
        <taxon>Flavobacteriia</taxon>
        <taxon>Flavobacteriales</taxon>
        <taxon>Flavobacteriaceae</taxon>
        <taxon>Flavobacterium</taxon>
    </lineage>
</organism>
<evidence type="ECO:0000313" key="4">
    <source>
        <dbReference type="Proteomes" id="UP000641454"/>
    </source>
</evidence>
<protein>
    <submittedName>
        <fullName evidence="3">Replication initiation protein</fullName>
    </submittedName>
</protein>
<dbReference type="SUPFAM" id="SSF46785">
    <property type="entry name" value="Winged helix' DNA-binding domain"/>
    <property type="match status" value="2"/>
</dbReference>
<keyword evidence="4" id="KW-1185">Reference proteome</keyword>
<dbReference type="Gene3D" id="1.10.10.10">
    <property type="entry name" value="Winged helix-like DNA-binding domain superfamily/Winged helix DNA-binding domain"/>
    <property type="match status" value="2"/>
</dbReference>
<dbReference type="RefSeq" id="WP_187021748.1">
    <property type="nucleotide sequence ID" value="NZ_JACRUL010000094.1"/>
</dbReference>
<proteinExistence type="inferred from homology"/>
<dbReference type="InterPro" id="IPR036388">
    <property type="entry name" value="WH-like_DNA-bd_sf"/>
</dbReference>